<dbReference type="AlphaFoldDB" id="A0AA38TCH2"/>
<sequence length="259" mass="29170">MFSSNQDRPLIGTSPLSPDDEFDMISKGPGLLDPANFIIDHVDFSKLESPLSLVQLSQLKSFSLVGLPPTLDSSFFWGNLVALDMSYSNLEVFELPTVTHSISSILSFVLRSLKRLILIDLQNLSIQSISRMPHLEILIIWNFQSLDKVEIYNPETSRMSKAIQSVDTQEEKSKSIIINEVSGQEIKYKYNSTYLFDNYSAHSQIVLKVKLDNKAQTQEEMKRVCELPGVESVVADTEEGVLIITGKVKLARLVQLCRK</sequence>
<protein>
    <recommendedName>
        <fullName evidence="4">HMA domain-containing protein</fullName>
    </recommendedName>
</protein>
<reference evidence="2" key="1">
    <citation type="submission" date="2023-03" db="EMBL/GenBank/DDBJ databases">
        <title>Chromosome-scale reference genome and RAD-based genetic map of yellow starthistle (Centaurea solstitialis) reveal putative structural variation and QTLs associated with invader traits.</title>
        <authorList>
            <person name="Reatini B."/>
            <person name="Cang F.A."/>
            <person name="Jiang Q."/>
            <person name="Mckibben M.T.W."/>
            <person name="Barker M.S."/>
            <person name="Rieseberg L.H."/>
            <person name="Dlugosch K.M."/>
        </authorList>
    </citation>
    <scope>NUCLEOTIDE SEQUENCE</scope>
    <source>
        <strain evidence="2">CAN-66</strain>
        <tissue evidence="2">Leaf</tissue>
    </source>
</reference>
<dbReference type="Proteomes" id="UP001172457">
    <property type="component" value="Chromosome 4"/>
</dbReference>
<dbReference type="SUPFAM" id="SSF52058">
    <property type="entry name" value="L domain-like"/>
    <property type="match status" value="1"/>
</dbReference>
<evidence type="ECO:0000256" key="1">
    <source>
        <dbReference type="SAM" id="MobiDB-lite"/>
    </source>
</evidence>
<accession>A0AA38TCH2</accession>
<proteinExistence type="predicted"/>
<name>A0AA38TCH2_9ASTR</name>
<evidence type="ECO:0000313" key="3">
    <source>
        <dbReference type="Proteomes" id="UP001172457"/>
    </source>
</evidence>
<evidence type="ECO:0008006" key="4">
    <source>
        <dbReference type="Google" id="ProtNLM"/>
    </source>
</evidence>
<dbReference type="Gene3D" id="3.30.70.100">
    <property type="match status" value="1"/>
</dbReference>
<dbReference type="EMBL" id="JARYMX010000004">
    <property type="protein sequence ID" value="KAJ9551416.1"/>
    <property type="molecule type" value="Genomic_DNA"/>
</dbReference>
<keyword evidence="3" id="KW-1185">Reference proteome</keyword>
<feature type="region of interest" description="Disordered" evidence="1">
    <location>
        <begin position="1"/>
        <end position="20"/>
    </location>
</feature>
<organism evidence="2 3">
    <name type="scientific">Centaurea solstitialis</name>
    <name type="common">yellow star-thistle</name>
    <dbReference type="NCBI Taxonomy" id="347529"/>
    <lineage>
        <taxon>Eukaryota</taxon>
        <taxon>Viridiplantae</taxon>
        <taxon>Streptophyta</taxon>
        <taxon>Embryophyta</taxon>
        <taxon>Tracheophyta</taxon>
        <taxon>Spermatophyta</taxon>
        <taxon>Magnoliopsida</taxon>
        <taxon>eudicotyledons</taxon>
        <taxon>Gunneridae</taxon>
        <taxon>Pentapetalae</taxon>
        <taxon>asterids</taxon>
        <taxon>campanulids</taxon>
        <taxon>Asterales</taxon>
        <taxon>Asteraceae</taxon>
        <taxon>Carduoideae</taxon>
        <taxon>Cardueae</taxon>
        <taxon>Centaureinae</taxon>
        <taxon>Centaurea</taxon>
    </lineage>
</organism>
<evidence type="ECO:0000313" key="2">
    <source>
        <dbReference type="EMBL" id="KAJ9551416.1"/>
    </source>
</evidence>
<comment type="caution">
    <text evidence="2">The sequence shown here is derived from an EMBL/GenBank/DDBJ whole genome shotgun (WGS) entry which is preliminary data.</text>
</comment>
<gene>
    <name evidence="2" type="ORF">OSB04_015461</name>
</gene>